<evidence type="ECO:0008006" key="10">
    <source>
        <dbReference type="Google" id="ProtNLM"/>
    </source>
</evidence>
<evidence type="ECO:0000313" key="8">
    <source>
        <dbReference type="EMBL" id="GAA4316286.1"/>
    </source>
</evidence>
<dbReference type="SMART" id="SM00554">
    <property type="entry name" value="FAS1"/>
    <property type="match status" value="1"/>
</dbReference>
<dbReference type="InterPro" id="IPR018247">
    <property type="entry name" value="EF_Hand_1_Ca_BS"/>
</dbReference>
<dbReference type="Proteomes" id="UP001501207">
    <property type="component" value="Unassembled WGS sequence"/>
</dbReference>
<feature type="domain" description="EF-hand" evidence="7">
    <location>
        <begin position="291"/>
        <end position="317"/>
    </location>
</feature>
<keyword evidence="3" id="KW-0732">Signal</keyword>
<dbReference type="PROSITE" id="PS00018">
    <property type="entry name" value="EF_HAND_1"/>
    <property type="match status" value="1"/>
</dbReference>
<dbReference type="Pfam" id="PF07980">
    <property type="entry name" value="SusD_RagB"/>
    <property type="match status" value="1"/>
</dbReference>
<feature type="domain" description="FAS1" evidence="6">
    <location>
        <begin position="32"/>
        <end position="166"/>
    </location>
</feature>
<comment type="caution">
    <text evidence="8">The sequence shown here is derived from an EMBL/GenBank/DDBJ whole genome shotgun (WGS) entry which is preliminary data.</text>
</comment>
<dbReference type="PROSITE" id="PS50213">
    <property type="entry name" value="FAS1"/>
    <property type="match status" value="1"/>
</dbReference>
<evidence type="ECO:0000256" key="3">
    <source>
        <dbReference type="ARBA" id="ARBA00022729"/>
    </source>
</evidence>
<dbReference type="Gene3D" id="2.30.180.10">
    <property type="entry name" value="FAS1 domain"/>
    <property type="match status" value="1"/>
</dbReference>
<evidence type="ECO:0000256" key="2">
    <source>
        <dbReference type="ARBA" id="ARBA00006275"/>
    </source>
</evidence>
<evidence type="ECO:0000256" key="4">
    <source>
        <dbReference type="ARBA" id="ARBA00023136"/>
    </source>
</evidence>
<reference evidence="9" key="1">
    <citation type="journal article" date="2019" name="Int. J. Syst. Evol. Microbiol.">
        <title>The Global Catalogue of Microorganisms (GCM) 10K type strain sequencing project: providing services to taxonomists for standard genome sequencing and annotation.</title>
        <authorList>
            <consortium name="The Broad Institute Genomics Platform"/>
            <consortium name="The Broad Institute Genome Sequencing Center for Infectious Disease"/>
            <person name="Wu L."/>
            <person name="Ma J."/>
        </authorList>
    </citation>
    <scope>NUCLEOTIDE SEQUENCE [LARGE SCALE GENOMIC DNA]</scope>
    <source>
        <strain evidence="9">JCM 17664</strain>
    </source>
</reference>
<dbReference type="InterPro" id="IPR011990">
    <property type="entry name" value="TPR-like_helical_dom_sf"/>
</dbReference>
<dbReference type="InterPro" id="IPR033985">
    <property type="entry name" value="SusD-like_N"/>
</dbReference>
<comment type="similarity">
    <text evidence="2">Belongs to the SusD family.</text>
</comment>
<dbReference type="SUPFAM" id="SSF48452">
    <property type="entry name" value="TPR-like"/>
    <property type="match status" value="1"/>
</dbReference>
<organism evidence="8 9">
    <name type="scientific">Compostibacter hankyongensis</name>
    <dbReference type="NCBI Taxonomy" id="1007089"/>
    <lineage>
        <taxon>Bacteria</taxon>
        <taxon>Pseudomonadati</taxon>
        <taxon>Bacteroidota</taxon>
        <taxon>Chitinophagia</taxon>
        <taxon>Chitinophagales</taxon>
        <taxon>Chitinophagaceae</taxon>
        <taxon>Compostibacter</taxon>
    </lineage>
</organism>
<keyword evidence="9" id="KW-1185">Reference proteome</keyword>
<evidence type="ECO:0000259" key="7">
    <source>
        <dbReference type="PROSITE" id="PS50222"/>
    </source>
</evidence>
<evidence type="ECO:0000256" key="1">
    <source>
        <dbReference type="ARBA" id="ARBA00004442"/>
    </source>
</evidence>
<evidence type="ECO:0000256" key="5">
    <source>
        <dbReference type="ARBA" id="ARBA00023237"/>
    </source>
</evidence>
<dbReference type="Pfam" id="PF02469">
    <property type="entry name" value="Fasciclin"/>
    <property type="match status" value="1"/>
</dbReference>
<dbReference type="InterPro" id="IPR013783">
    <property type="entry name" value="Ig-like_fold"/>
</dbReference>
<dbReference type="Pfam" id="PF14322">
    <property type="entry name" value="SusD-like_3"/>
    <property type="match status" value="1"/>
</dbReference>
<dbReference type="InterPro" id="IPR012944">
    <property type="entry name" value="SusD_RagB_dom"/>
</dbReference>
<dbReference type="InterPro" id="IPR036378">
    <property type="entry name" value="FAS1_dom_sf"/>
</dbReference>
<keyword evidence="4" id="KW-0472">Membrane</keyword>
<dbReference type="InterPro" id="IPR002048">
    <property type="entry name" value="EF_hand_dom"/>
</dbReference>
<accession>A0ABP8G327</accession>
<dbReference type="PROSITE" id="PS50222">
    <property type="entry name" value="EF_HAND_2"/>
    <property type="match status" value="1"/>
</dbReference>
<gene>
    <name evidence="8" type="ORF">GCM10023143_28130</name>
</gene>
<comment type="subcellular location">
    <subcellularLocation>
        <location evidence="1">Cell outer membrane</location>
    </subcellularLocation>
</comment>
<dbReference type="SUPFAM" id="SSF49478">
    <property type="entry name" value="Cna protein B-type domain"/>
    <property type="match status" value="1"/>
</dbReference>
<dbReference type="SUPFAM" id="SSF82153">
    <property type="entry name" value="FAS1 domain"/>
    <property type="match status" value="1"/>
</dbReference>
<protein>
    <recommendedName>
        <fullName evidence="10">RagB/SusD family nutrient uptake outer membrane protein</fullName>
    </recommendedName>
</protein>
<evidence type="ECO:0000313" key="9">
    <source>
        <dbReference type="Proteomes" id="UP001501207"/>
    </source>
</evidence>
<name>A0ABP8G327_9BACT</name>
<dbReference type="Gene3D" id="1.25.40.390">
    <property type="match status" value="2"/>
</dbReference>
<dbReference type="Gene3D" id="2.60.40.10">
    <property type="entry name" value="Immunoglobulins"/>
    <property type="match status" value="1"/>
</dbReference>
<sequence length="689" mass="73906">MLLLAFCLAAACKKDDDKPAPEDKPKPGAELVKAVGEEVSAVDSLSSFAVYLGDLELSDAEAAAGVTVFAPVNSAFANASARLADPRGGQLREKLPDSSDLEDYVVKGIVGVDALTNGKKLTSLSGNTLTVTTEEGGDVRINGVLLSGKSVASGEKSVVHSLAGLLKKNPSLTVTVWDASRWTAAKPRGEVSAEATVSLYRTREDYASGKPPAYTAKTASNGEAKFKNLEAGTYYIVAQQEDKSSIFRESGLWSETPVEGVYLGYASDTLFQTQAEIDNGVYQAGAAQGNFRYLDANGDGRIDMNDFVALPYQSVVAEQGGAVSISILVGYSNNAQLGPLPDIAAAGTLLDAVYQAAAADFLTGTLLDGYLSDDAEANSGSWAAIDHFGFTPADNVFTGRWSIAYQSIMKLNRILRDVPEMAASSDKNTVIAQARALRAHIYLRLLAYFGNVPQLSGVIIPPDFSNGNSQQVYDDAIADLKAAVDVLPAKWDAQHAYKLSKGAANALLAKAYLMHKDYGNAANYARVVINSGTYQLLHDIGDVFKDNVNKEVIWDISDQAASAEFINYFARGTHCPIVRLGELYLIASESLLEKSGVSAEVVSDVTMLRIRQGMTAVSAGMTAAEIRAALREVWQKEMYREGSRFLCLQRWGIAQQVLGSKGYHTGNDLLPIPQNYMNLYPGIRQNPGY</sequence>
<dbReference type="EMBL" id="BAABFN010000007">
    <property type="protein sequence ID" value="GAA4316286.1"/>
    <property type="molecule type" value="Genomic_DNA"/>
</dbReference>
<evidence type="ECO:0000259" key="6">
    <source>
        <dbReference type="PROSITE" id="PS50213"/>
    </source>
</evidence>
<dbReference type="InterPro" id="IPR000782">
    <property type="entry name" value="FAS1_domain"/>
</dbReference>
<keyword evidence="5" id="KW-0998">Cell outer membrane</keyword>
<proteinExistence type="inferred from homology"/>